<name>H0QTS0_ARTG1</name>
<dbReference type="AlphaFoldDB" id="H0QTS0"/>
<reference evidence="6 7" key="1">
    <citation type="submission" date="2011-12" db="EMBL/GenBank/DDBJ databases">
        <title>Whole genome shotgun sequence of Arthrobacter globiformis NBRC 12137.</title>
        <authorList>
            <person name="Miyazawa S."/>
            <person name="Hosoyama A."/>
            <person name="Tsuchikane K."/>
            <person name="Katsumata H."/>
            <person name="Yamazaki S."/>
            <person name="Fujita N."/>
        </authorList>
    </citation>
    <scope>NUCLEOTIDE SEQUENCE [LARGE SCALE GENOMIC DNA]</scope>
    <source>
        <strain evidence="6 7">NBRC 12137</strain>
    </source>
</reference>
<keyword evidence="3 5" id="KW-1133">Transmembrane helix</keyword>
<dbReference type="eggNOG" id="COG0385">
    <property type="taxonomic scope" value="Bacteria"/>
</dbReference>
<feature type="transmembrane region" description="Helical" evidence="5">
    <location>
        <begin position="169"/>
        <end position="189"/>
    </location>
</feature>
<feature type="transmembrane region" description="Helical" evidence="5">
    <location>
        <begin position="68"/>
        <end position="86"/>
    </location>
</feature>
<feature type="transmembrane region" description="Helical" evidence="5">
    <location>
        <begin position="98"/>
        <end position="121"/>
    </location>
</feature>
<keyword evidence="7" id="KW-1185">Reference proteome</keyword>
<dbReference type="STRING" id="1077972.ARGLB_113_00780"/>
<evidence type="ECO:0000256" key="2">
    <source>
        <dbReference type="ARBA" id="ARBA00022692"/>
    </source>
</evidence>
<evidence type="ECO:0000256" key="4">
    <source>
        <dbReference type="ARBA" id="ARBA00023136"/>
    </source>
</evidence>
<dbReference type="RefSeq" id="WP_003806173.1">
    <property type="nucleotide sequence ID" value="NZ_BAEG01000113.1"/>
</dbReference>
<feature type="transmembrane region" description="Helical" evidence="5">
    <location>
        <begin position="253"/>
        <end position="273"/>
    </location>
</feature>
<dbReference type="EMBL" id="BAEG01000113">
    <property type="protein sequence ID" value="GAB16221.1"/>
    <property type="molecule type" value="Genomic_DNA"/>
</dbReference>
<dbReference type="OrthoDB" id="9806785at2"/>
<keyword evidence="2 5" id="KW-0812">Transmembrane</keyword>
<dbReference type="GO" id="GO:0016020">
    <property type="term" value="C:membrane"/>
    <property type="evidence" value="ECO:0007669"/>
    <property type="project" value="UniProtKB-SubCell"/>
</dbReference>
<comment type="caution">
    <text evidence="6">The sequence shown here is derived from an EMBL/GenBank/DDBJ whole genome shotgun (WGS) entry which is preliminary data.</text>
</comment>
<dbReference type="InterPro" id="IPR002657">
    <property type="entry name" value="BilAc:Na_symport/Acr3"/>
</dbReference>
<organism evidence="6 7">
    <name type="scientific">Arthrobacter globiformis (strain ATCC 8010 / DSM 20124 / JCM 1332 / NBRC 12137 / NCIMB 8907 / NRRL B-2979 / 168)</name>
    <dbReference type="NCBI Taxonomy" id="1077972"/>
    <lineage>
        <taxon>Bacteria</taxon>
        <taxon>Bacillati</taxon>
        <taxon>Actinomycetota</taxon>
        <taxon>Actinomycetes</taxon>
        <taxon>Micrococcales</taxon>
        <taxon>Micrococcaceae</taxon>
        <taxon>Arthrobacter</taxon>
    </lineage>
</organism>
<evidence type="ECO:0000256" key="5">
    <source>
        <dbReference type="SAM" id="Phobius"/>
    </source>
</evidence>
<evidence type="ECO:0000313" key="6">
    <source>
        <dbReference type="EMBL" id="GAB16221.1"/>
    </source>
</evidence>
<dbReference type="Proteomes" id="UP000003828">
    <property type="component" value="Unassembled WGS sequence"/>
</dbReference>
<dbReference type="Pfam" id="PF01758">
    <property type="entry name" value="SBF"/>
    <property type="match status" value="1"/>
</dbReference>
<evidence type="ECO:0000313" key="7">
    <source>
        <dbReference type="Proteomes" id="UP000003828"/>
    </source>
</evidence>
<evidence type="ECO:0000256" key="3">
    <source>
        <dbReference type="ARBA" id="ARBA00022989"/>
    </source>
</evidence>
<proteinExistence type="predicted"/>
<accession>H0QTS0</accession>
<feature type="transmembrane region" description="Helical" evidence="5">
    <location>
        <begin position="40"/>
        <end position="62"/>
    </location>
</feature>
<feature type="transmembrane region" description="Helical" evidence="5">
    <location>
        <begin position="133"/>
        <end position="157"/>
    </location>
</feature>
<dbReference type="Gene3D" id="1.20.1530.20">
    <property type="match status" value="1"/>
</dbReference>
<gene>
    <name evidence="6" type="ORF">ARGLB_113_00780</name>
</gene>
<feature type="transmembrane region" description="Helical" evidence="5">
    <location>
        <begin position="195"/>
        <end position="216"/>
    </location>
</feature>
<comment type="subcellular location">
    <subcellularLocation>
        <location evidence="1">Membrane</location>
        <topology evidence="1">Multi-pass membrane protein</topology>
    </subcellularLocation>
</comment>
<protein>
    <recommendedName>
        <fullName evidence="8">BASS family transporter</fullName>
    </recommendedName>
</protein>
<evidence type="ECO:0008006" key="8">
    <source>
        <dbReference type="Google" id="ProtNLM"/>
    </source>
</evidence>
<keyword evidence="4 5" id="KW-0472">Membrane</keyword>
<feature type="transmembrane region" description="Helical" evidence="5">
    <location>
        <begin position="6"/>
        <end position="28"/>
    </location>
</feature>
<sequence length="290" mass="30298">MDPSQILVLAFQTSIMVTVFGFGLRATVADVLFVVRRPRVLVISLVSMFIVMPFIALVLAMVISPPQVALVALVALSLSPVPPTLLGKEHDGDGRDSYGLGLTAAVSVLSIVLVPALVAFLGNLTDQPFNISFTAVAGQVLVAVVLPLLAGMLVRAFLPRLAISVGKPLALVANVVLLAAVAILIVAAFPQLRDVFTLNTVAAFVAFTALGLVFGHIMAGPAPGDSQVLALASALRHPGIALAITTANFPSLQFGAVIILYLLIGAIVCIPYVKWVQKRATALQATSHRD</sequence>
<evidence type="ECO:0000256" key="1">
    <source>
        <dbReference type="ARBA" id="ARBA00004141"/>
    </source>
</evidence>
<dbReference type="InterPro" id="IPR038770">
    <property type="entry name" value="Na+/solute_symporter_sf"/>
</dbReference>